<feature type="compositionally biased region" description="Basic residues" evidence="4">
    <location>
        <begin position="139"/>
        <end position="156"/>
    </location>
</feature>
<evidence type="ECO:0000256" key="4">
    <source>
        <dbReference type="SAM" id="MobiDB-lite"/>
    </source>
</evidence>
<dbReference type="GO" id="GO:0001228">
    <property type="term" value="F:DNA-binding transcription activator activity, RNA polymerase II-specific"/>
    <property type="evidence" value="ECO:0007669"/>
    <property type="project" value="TreeGrafter"/>
</dbReference>
<dbReference type="GO" id="GO:0000978">
    <property type="term" value="F:RNA polymerase II cis-regulatory region sequence-specific DNA binding"/>
    <property type="evidence" value="ECO:0007669"/>
    <property type="project" value="TreeGrafter"/>
</dbReference>
<comment type="caution">
    <text evidence="6">The sequence shown here is derived from an EMBL/GenBank/DDBJ whole genome shotgun (WGS) entry which is preliminary data.</text>
</comment>
<dbReference type="SMART" id="SM00398">
    <property type="entry name" value="HMG"/>
    <property type="match status" value="1"/>
</dbReference>
<evidence type="ECO:0000313" key="6">
    <source>
        <dbReference type="EMBL" id="KAG1312226.1"/>
    </source>
</evidence>
<dbReference type="InterPro" id="IPR009071">
    <property type="entry name" value="HMG_box_dom"/>
</dbReference>
<dbReference type="InterPro" id="IPR036910">
    <property type="entry name" value="HMG_box_dom_sf"/>
</dbReference>
<organism evidence="6 7">
    <name type="scientific">Rhizopus oryzae</name>
    <name type="common">Mucormycosis agent</name>
    <name type="synonym">Rhizopus arrhizus var. delemar</name>
    <dbReference type="NCBI Taxonomy" id="64495"/>
    <lineage>
        <taxon>Eukaryota</taxon>
        <taxon>Fungi</taxon>
        <taxon>Fungi incertae sedis</taxon>
        <taxon>Mucoromycota</taxon>
        <taxon>Mucoromycotina</taxon>
        <taxon>Mucoromycetes</taxon>
        <taxon>Mucorales</taxon>
        <taxon>Mucorineae</taxon>
        <taxon>Rhizopodaceae</taxon>
        <taxon>Rhizopus</taxon>
    </lineage>
</organism>
<dbReference type="CDD" id="cd01389">
    <property type="entry name" value="HMG-box_ROX1-like"/>
    <property type="match status" value="1"/>
</dbReference>
<dbReference type="OrthoDB" id="6247875at2759"/>
<keyword evidence="1 3" id="KW-0238">DNA-binding</keyword>
<dbReference type="PANTHER" id="PTHR10270">
    <property type="entry name" value="SOX TRANSCRIPTION FACTOR"/>
    <property type="match status" value="1"/>
</dbReference>
<proteinExistence type="predicted"/>
<reference evidence="6" key="1">
    <citation type="journal article" date="2020" name="Microb. Genom.">
        <title>Genetic diversity of clinical and environmental Mucorales isolates obtained from an investigation of mucormycosis cases among solid organ transplant recipients.</title>
        <authorList>
            <person name="Nguyen M.H."/>
            <person name="Kaul D."/>
            <person name="Muto C."/>
            <person name="Cheng S.J."/>
            <person name="Richter R.A."/>
            <person name="Bruno V.M."/>
            <person name="Liu G."/>
            <person name="Beyhan S."/>
            <person name="Sundermann A.J."/>
            <person name="Mounaud S."/>
            <person name="Pasculle A.W."/>
            <person name="Nierman W.C."/>
            <person name="Driscoll E."/>
            <person name="Cumbie R."/>
            <person name="Clancy C.J."/>
            <person name="Dupont C.L."/>
        </authorList>
    </citation>
    <scope>NUCLEOTIDE SEQUENCE</scope>
    <source>
        <strain evidence="6">GL11</strain>
    </source>
</reference>
<accession>A0A9P6XER4</accession>
<dbReference type="EMBL" id="JAANQT010000303">
    <property type="protein sequence ID" value="KAG1312226.1"/>
    <property type="molecule type" value="Genomic_DNA"/>
</dbReference>
<dbReference type="PROSITE" id="PS50118">
    <property type="entry name" value="HMG_BOX_2"/>
    <property type="match status" value="1"/>
</dbReference>
<dbReference type="Pfam" id="PF00505">
    <property type="entry name" value="HMG_box"/>
    <property type="match status" value="1"/>
</dbReference>
<dbReference type="PANTHER" id="PTHR10270:SF161">
    <property type="entry name" value="SEX-DETERMINING REGION Y PROTEIN"/>
    <property type="match status" value="1"/>
</dbReference>
<evidence type="ECO:0000256" key="3">
    <source>
        <dbReference type="PROSITE-ProRule" id="PRU00267"/>
    </source>
</evidence>
<keyword evidence="3" id="KW-0539">Nucleus</keyword>
<dbReference type="AlphaFoldDB" id="A0A9P6XER4"/>
<feature type="domain" description="HMG box" evidence="5">
    <location>
        <begin position="17"/>
        <end position="85"/>
    </location>
</feature>
<evidence type="ECO:0000256" key="1">
    <source>
        <dbReference type="ARBA" id="ARBA00023125"/>
    </source>
</evidence>
<feature type="DNA-binding region" description="HMG box" evidence="3">
    <location>
        <begin position="17"/>
        <end position="85"/>
    </location>
</feature>
<dbReference type="Proteomes" id="UP000716291">
    <property type="component" value="Unassembled WGS sequence"/>
</dbReference>
<feature type="region of interest" description="Disordered" evidence="4">
    <location>
        <begin position="134"/>
        <end position="165"/>
    </location>
</feature>
<evidence type="ECO:0000259" key="5">
    <source>
        <dbReference type="PROSITE" id="PS50118"/>
    </source>
</evidence>
<sequence>MPKISNKTKKFEDDSLIPRPLNCFLLYRIEKQKEIVAKCPGANHRDISKIIAKWWTEATEEEKRPFREQARIAKQEHYKMYPTYKYAPKKKEMPKRAYNRKNKNQTFTSRSDENNKFMEMIYNHAEALEVIQSSDAKSGVKKSKTSSTGKNKKATRQKKEQEESVSIKPEFFEACSPSFASFESPHYHPNSFMPDTPVSMESSYESPTMEYNPFCLHDSVSPLFTEVTNPYLEQQSFIVSPYASENDFFCTSVANDPTAFVEPIDYFNLENITEKYVDGMLTTNMLSNYYPTEYINPMLLYAEATFM</sequence>
<gene>
    <name evidence="6" type="ORF">G6F64_003186</name>
</gene>
<evidence type="ECO:0000313" key="7">
    <source>
        <dbReference type="Proteomes" id="UP000716291"/>
    </source>
</evidence>
<protein>
    <recommendedName>
        <fullName evidence="5">HMG box domain-containing protein</fullName>
    </recommendedName>
</protein>
<keyword evidence="2" id="KW-0804">Transcription</keyword>
<keyword evidence="7" id="KW-1185">Reference proteome</keyword>
<dbReference type="SUPFAM" id="SSF47095">
    <property type="entry name" value="HMG-box"/>
    <property type="match status" value="1"/>
</dbReference>
<dbReference type="InterPro" id="IPR050140">
    <property type="entry name" value="SRY-related_HMG-box_TF-like"/>
</dbReference>
<name>A0A9P6XER4_RHIOR</name>
<dbReference type="Gene3D" id="1.10.30.10">
    <property type="entry name" value="High mobility group box domain"/>
    <property type="match status" value="1"/>
</dbReference>
<dbReference type="GO" id="GO:0005634">
    <property type="term" value="C:nucleus"/>
    <property type="evidence" value="ECO:0007669"/>
    <property type="project" value="UniProtKB-UniRule"/>
</dbReference>
<evidence type="ECO:0000256" key="2">
    <source>
        <dbReference type="ARBA" id="ARBA00023163"/>
    </source>
</evidence>
<dbReference type="GO" id="GO:0030154">
    <property type="term" value="P:cell differentiation"/>
    <property type="evidence" value="ECO:0007669"/>
    <property type="project" value="TreeGrafter"/>
</dbReference>